<comment type="caution">
    <text evidence="1">The sequence shown here is derived from an EMBL/GenBank/DDBJ whole genome shotgun (WGS) entry which is preliminary data.</text>
</comment>
<dbReference type="AlphaFoldDB" id="A0A0F6HCY3"/>
<evidence type="ECO:0000313" key="2">
    <source>
        <dbReference type="Proteomes" id="UP000006324"/>
    </source>
</evidence>
<name>A0A0F6HCY3_LEPIR</name>
<reference evidence="1 2" key="1">
    <citation type="submission" date="2012-09" db="EMBL/GenBank/DDBJ databases">
        <authorList>
            <person name="Harkins D.M."/>
            <person name="Durkin A.S."/>
            <person name="Brinkac L.M."/>
            <person name="Selengut J.D."/>
            <person name="Sanka R."/>
            <person name="DePew J."/>
            <person name="Purushe J."/>
            <person name="Chanthongthip A."/>
            <person name="Lattana O."/>
            <person name="Phetsouvanh R."/>
            <person name="Newton P.N."/>
            <person name="Vinetz J.M."/>
            <person name="Sutton G.G."/>
            <person name="Nelson W.C."/>
            <person name="Fouts D.E."/>
        </authorList>
    </citation>
    <scope>NUCLEOTIDE SEQUENCE [LARGE SCALE GENOMIC DNA]</scope>
    <source>
        <strain evidence="1 2">UI 12621</strain>
    </source>
</reference>
<sequence>MGTITFFKIDLQDPDLWELLHFSKLICKIRICGNYYIFQN</sequence>
<dbReference type="EMBL" id="AHNQ02000016">
    <property type="protein sequence ID" value="EKO26171.1"/>
    <property type="molecule type" value="Genomic_DNA"/>
</dbReference>
<gene>
    <name evidence="1" type="ORF">LEP1GSC104_3317</name>
</gene>
<accession>A0A0F6HCY3</accession>
<protein>
    <submittedName>
        <fullName evidence="1">Uncharacterized protein</fullName>
    </submittedName>
</protein>
<organism evidence="1 2">
    <name type="scientific">Leptospira interrogans str. UI 12621</name>
    <dbReference type="NCBI Taxonomy" id="1049937"/>
    <lineage>
        <taxon>Bacteria</taxon>
        <taxon>Pseudomonadati</taxon>
        <taxon>Spirochaetota</taxon>
        <taxon>Spirochaetia</taxon>
        <taxon>Leptospirales</taxon>
        <taxon>Leptospiraceae</taxon>
        <taxon>Leptospira</taxon>
    </lineage>
</organism>
<evidence type="ECO:0000313" key="1">
    <source>
        <dbReference type="EMBL" id="EKO26171.1"/>
    </source>
</evidence>
<proteinExistence type="predicted"/>
<dbReference type="Proteomes" id="UP000006324">
    <property type="component" value="Unassembled WGS sequence"/>
</dbReference>